<organism evidence="1 2">
    <name type="scientific">Symbiodinium natans</name>
    <dbReference type="NCBI Taxonomy" id="878477"/>
    <lineage>
        <taxon>Eukaryota</taxon>
        <taxon>Sar</taxon>
        <taxon>Alveolata</taxon>
        <taxon>Dinophyceae</taxon>
        <taxon>Suessiales</taxon>
        <taxon>Symbiodiniaceae</taxon>
        <taxon>Symbiodinium</taxon>
    </lineage>
</organism>
<name>A0A812PSF0_9DINO</name>
<evidence type="ECO:0000313" key="1">
    <source>
        <dbReference type="EMBL" id="CAE7354095.1"/>
    </source>
</evidence>
<accession>A0A812PSF0</accession>
<comment type="caution">
    <text evidence="1">The sequence shown here is derived from an EMBL/GenBank/DDBJ whole genome shotgun (WGS) entry which is preliminary data.</text>
</comment>
<sequence length="260" mass="27770">MLESAGQGFDVARDLALLAWSLAKLELASPRLMSAAADQILKQITARTCGPQAGARGLQLLQSGGSGGSRPSESSDRFALETLFESDQQELTNAAWALAEVRYRSSPFTEARRTWVLAPSSFCSGLHHSLLSDAFLPIFWSSFSSAILLESTDVRMSPEEAARGGYAMAWAQAFEGHAWRPPLQPRAFCVCITKTRRTRPGYPLSGKKGERAEITGVAAPCGTEWWSCGAGGNAGTDGAGNFGAAAEEPLQPLRLSKMAT</sequence>
<gene>
    <name evidence="1" type="ORF">SNAT2548_LOCUS18760</name>
</gene>
<reference evidence="1" key="1">
    <citation type="submission" date="2021-02" db="EMBL/GenBank/DDBJ databases">
        <authorList>
            <person name="Dougan E. K."/>
            <person name="Rhodes N."/>
            <person name="Thang M."/>
            <person name="Chan C."/>
        </authorList>
    </citation>
    <scope>NUCLEOTIDE SEQUENCE</scope>
</reference>
<dbReference type="EMBL" id="CAJNDS010002154">
    <property type="protein sequence ID" value="CAE7354095.1"/>
    <property type="molecule type" value="Genomic_DNA"/>
</dbReference>
<proteinExistence type="predicted"/>
<dbReference type="AlphaFoldDB" id="A0A812PSF0"/>
<dbReference type="Proteomes" id="UP000604046">
    <property type="component" value="Unassembled WGS sequence"/>
</dbReference>
<dbReference type="OrthoDB" id="421714at2759"/>
<evidence type="ECO:0000313" key="2">
    <source>
        <dbReference type="Proteomes" id="UP000604046"/>
    </source>
</evidence>
<keyword evidence="2" id="KW-1185">Reference proteome</keyword>
<protein>
    <submittedName>
        <fullName evidence="1">Uncharacterized protein</fullName>
    </submittedName>
</protein>